<comment type="caution">
    <text evidence="2">The sequence shown here is derived from an EMBL/GenBank/DDBJ whole genome shotgun (WGS) entry which is preliminary data.</text>
</comment>
<organism evidence="2 3">
    <name type="scientific">Lolium multiflorum</name>
    <name type="common">Italian ryegrass</name>
    <name type="synonym">Lolium perenne subsp. multiflorum</name>
    <dbReference type="NCBI Taxonomy" id="4521"/>
    <lineage>
        <taxon>Eukaryota</taxon>
        <taxon>Viridiplantae</taxon>
        <taxon>Streptophyta</taxon>
        <taxon>Embryophyta</taxon>
        <taxon>Tracheophyta</taxon>
        <taxon>Spermatophyta</taxon>
        <taxon>Magnoliopsida</taxon>
        <taxon>Liliopsida</taxon>
        <taxon>Poales</taxon>
        <taxon>Poaceae</taxon>
        <taxon>BOP clade</taxon>
        <taxon>Pooideae</taxon>
        <taxon>Poodae</taxon>
        <taxon>Poeae</taxon>
        <taxon>Poeae Chloroplast Group 2 (Poeae type)</taxon>
        <taxon>Loliodinae</taxon>
        <taxon>Loliinae</taxon>
        <taxon>Lolium</taxon>
    </lineage>
</organism>
<dbReference type="EMBL" id="JAUUTY010000001">
    <property type="protein sequence ID" value="KAK1696808.1"/>
    <property type="molecule type" value="Genomic_DNA"/>
</dbReference>
<evidence type="ECO:0000313" key="3">
    <source>
        <dbReference type="Proteomes" id="UP001231189"/>
    </source>
</evidence>
<keyword evidence="3" id="KW-1185">Reference proteome</keyword>
<reference evidence="2" key="1">
    <citation type="submission" date="2023-07" db="EMBL/GenBank/DDBJ databases">
        <title>A chromosome-level genome assembly of Lolium multiflorum.</title>
        <authorList>
            <person name="Chen Y."/>
            <person name="Copetti D."/>
            <person name="Kolliker R."/>
            <person name="Studer B."/>
        </authorList>
    </citation>
    <scope>NUCLEOTIDE SEQUENCE</scope>
    <source>
        <strain evidence="2">02402/16</strain>
        <tissue evidence="2">Leaf</tissue>
    </source>
</reference>
<accession>A0AAD8U339</accession>
<evidence type="ECO:0000313" key="2">
    <source>
        <dbReference type="EMBL" id="KAK1696808.1"/>
    </source>
</evidence>
<gene>
    <name evidence="2" type="ORF">QYE76_013505</name>
    <name evidence="1" type="ORF">QYE76_069545</name>
</gene>
<proteinExistence type="predicted"/>
<sequence>MEKQVEVQEVQGEVDGVHAVLKEIHAEMKGIHGEVDVVHAEVDGIHGEVQFVDGEVEVTHGQVIELEDEFERVYTTIQDLFEKVDPANNVRAGESSTSARARYIRTTNLAPRRRASSSCDGCIFPALCRNCGVHGEASNFCCLACSLPVPLEVVRCELCGNPLLCDDYWCKDCGTTGSTLLQRRHWS</sequence>
<name>A0AAD8U339_LOLMU</name>
<dbReference type="Proteomes" id="UP001231189">
    <property type="component" value="Unassembled WGS sequence"/>
</dbReference>
<protein>
    <submittedName>
        <fullName evidence="2">Uncharacterized protein</fullName>
    </submittedName>
</protein>
<dbReference type="AlphaFoldDB" id="A0AAD8U339"/>
<dbReference type="EMBL" id="JAUUTY010000004">
    <property type="protein sequence ID" value="KAK1651740.1"/>
    <property type="molecule type" value="Genomic_DNA"/>
</dbReference>
<evidence type="ECO:0000313" key="1">
    <source>
        <dbReference type="EMBL" id="KAK1651740.1"/>
    </source>
</evidence>